<dbReference type="Pfam" id="PF09375">
    <property type="entry name" value="Peptidase_M75"/>
    <property type="match status" value="1"/>
</dbReference>
<keyword evidence="2 4" id="KW-0732">Signal</keyword>
<evidence type="ECO:0000313" key="6">
    <source>
        <dbReference type="EMBL" id="AUX24802.1"/>
    </source>
</evidence>
<protein>
    <recommendedName>
        <fullName evidence="5">Imelysin-like domain-containing protein</fullName>
    </recommendedName>
</protein>
<feature type="chain" id="PRO_5020603230" description="Imelysin-like domain-containing protein" evidence="4">
    <location>
        <begin position="38"/>
        <end position="503"/>
    </location>
</feature>
<organism evidence="6 7">
    <name type="scientific">Sorangium cellulosum</name>
    <name type="common">Polyangium cellulosum</name>
    <dbReference type="NCBI Taxonomy" id="56"/>
    <lineage>
        <taxon>Bacteria</taxon>
        <taxon>Pseudomonadati</taxon>
        <taxon>Myxococcota</taxon>
        <taxon>Polyangia</taxon>
        <taxon>Polyangiales</taxon>
        <taxon>Polyangiaceae</taxon>
        <taxon>Sorangium</taxon>
    </lineage>
</organism>
<dbReference type="Proteomes" id="UP000295781">
    <property type="component" value="Chromosome"/>
</dbReference>
<feature type="region of interest" description="Disordered" evidence="3">
    <location>
        <begin position="40"/>
        <end position="135"/>
    </location>
</feature>
<comment type="subcellular location">
    <subcellularLocation>
        <location evidence="1">Cell envelope</location>
    </subcellularLocation>
</comment>
<dbReference type="EMBL" id="CP012670">
    <property type="protein sequence ID" value="AUX24802.1"/>
    <property type="molecule type" value="Genomic_DNA"/>
</dbReference>
<feature type="compositionally biased region" description="Low complexity" evidence="3">
    <location>
        <begin position="98"/>
        <end position="119"/>
    </location>
</feature>
<evidence type="ECO:0000259" key="5">
    <source>
        <dbReference type="Pfam" id="PF09375"/>
    </source>
</evidence>
<evidence type="ECO:0000256" key="1">
    <source>
        <dbReference type="ARBA" id="ARBA00004196"/>
    </source>
</evidence>
<evidence type="ECO:0000256" key="2">
    <source>
        <dbReference type="ARBA" id="ARBA00022729"/>
    </source>
</evidence>
<evidence type="ECO:0000256" key="3">
    <source>
        <dbReference type="SAM" id="MobiDB-lite"/>
    </source>
</evidence>
<name>A0A4V0NE36_SORCE</name>
<feature type="compositionally biased region" description="Gly residues" evidence="3">
    <location>
        <begin position="62"/>
        <end position="97"/>
    </location>
</feature>
<evidence type="ECO:0000256" key="4">
    <source>
        <dbReference type="SAM" id="SignalP"/>
    </source>
</evidence>
<accession>A0A4V0NE36</accession>
<feature type="signal peptide" evidence="4">
    <location>
        <begin position="1"/>
        <end position="37"/>
    </location>
</feature>
<sequence>MTRVRPRTNRARNEKAPRRLPAAALLLSLVGVTTAVACRKPPPDEVVYTGQSAGTVGAQPPGTGGTPPSGAGGAPPSGTGGAQSSGAGGAQPPGAGGAAPATGSGATGATTAASTSAATGGAGGGEPGGAQCAPVTAPEGPFTKAGLLTAAADCALNRACEFEARARALHESASALARAPGEPSAAAARDAWRAAIAVWQEAEVFRFGPAASSLQPGGQDLRDQIYSWPLVSRCKIEEQIVSRAYAQPGFSSSLINARGLAALEYLVFYGGSDNACSQFSTINASRTWAALGAGELAQRKADYAAAAAADVLTRAGALARAWAPEAGSFREQLTRAGRGSAVFATEQDALNAVSDAMFYVEKELKDWKLARPLGFTEDCVTPTCPEALESRFALASTSHLRANLRGFRRLFQGCGEGGEGLGFDDWLREVGSADLADRMLEALSGAEAAVEGLDPPLEQALVSDRAKVEAVYYAVKALTDLIKTELVTALNLELPQSSEGDND</sequence>
<dbReference type="InterPro" id="IPR038352">
    <property type="entry name" value="Imelysin_sf"/>
</dbReference>
<gene>
    <name evidence="6" type="ORF">SOCEGT47_053420</name>
</gene>
<reference evidence="6 7" key="1">
    <citation type="submission" date="2015-09" db="EMBL/GenBank/DDBJ databases">
        <title>Sorangium comparison.</title>
        <authorList>
            <person name="Zaburannyi N."/>
            <person name="Bunk B."/>
            <person name="Overmann J."/>
            <person name="Mueller R."/>
        </authorList>
    </citation>
    <scope>NUCLEOTIDE SEQUENCE [LARGE SCALE GENOMIC DNA]</scope>
    <source>
        <strain evidence="6 7">So ceGT47</strain>
    </source>
</reference>
<dbReference type="GO" id="GO:0030313">
    <property type="term" value="C:cell envelope"/>
    <property type="evidence" value="ECO:0007669"/>
    <property type="project" value="UniProtKB-SubCell"/>
</dbReference>
<evidence type="ECO:0000313" key="7">
    <source>
        <dbReference type="Proteomes" id="UP000295781"/>
    </source>
</evidence>
<dbReference type="CDD" id="cd14659">
    <property type="entry name" value="Imelysin-like_IPPA"/>
    <property type="match status" value="1"/>
</dbReference>
<dbReference type="AlphaFoldDB" id="A0A4V0NE36"/>
<dbReference type="InterPro" id="IPR018976">
    <property type="entry name" value="Imelysin-like"/>
</dbReference>
<proteinExistence type="predicted"/>
<dbReference type="Gene3D" id="1.20.1420.20">
    <property type="entry name" value="M75 peptidase, HXXE motif"/>
    <property type="match status" value="1"/>
</dbReference>
<dbReference type="InterPro" id="IPR034984">
    <property type="entry name" value="Imelysin-like_IPPA"/>
</dbReference>
<feature type="domain" description="Imelysin-like" evidence="5">
    <location>
        <begin position="163"/>
        <end position="483"/>
    </location>
</feature>